<evidence type="ECO:0000313" key="2">
    <source>
        <dbReference type="EMBL" id="NUW37450.1"/>
    </source>
</evidence>
<keyword evidence="1" id="KW-0472">Membrane</keyword>
<protein>
    <submittedName>
        <fullName evidence="2">Uncharacterized protein</fullName>
    </submittedName>
</protein>
<accession>A0A7Y6IH09</accession>
<dbReference type="EMBL" id="JABWGN010000020">
    <property type="protein sequence ID" value="NUW37450.1"/>
    <property type="molecule type" value="Genomic_DNA"/>
</dbReference>
<feature type="transmembrane region" description="Helical" evidence="1">
    <location>
        <begin position="52"/>
        <end position="74"/>
    </location>
</feature>
<reference evidence="2 3" key="1">
    <citation type="submission" date="2020-06" db="EMBL/GenBank/DDBJ databases">
        <title>Nonomuraea sp. SMC257, a novel actinomycete isolated from soil.</title>
        <authorList>
            <person name="Chanama M."/>
        </authorList>
    </citation>
    <scope>NUCLEOTIDE SEQUENCE [LARGE SCALE GENOMIC DNA]</scope>
    <source>
        <strain evidence="2 3">SMC257</strain>
    </source>
</reference>
<dbReference type="Proteomes" id="UP000586042">
    <property type="component" value="Unassembled WGS sequence"/>
</dbReference>
<proteinExistence type="predicted"/>
<feature type="transmembrane region" description="Helical" evidence="1">
    <location>
        <begin position="86"/>
        <end position="109"/>
    </location>
</feature>
<name>A0A7Y6IH09_9ACTN</name>
<evidence type="ECO:0000313" key="3">
    <source>
        <dbReference type="Proteomes" id="UP000586042"/>
    </source>
</evidence>
<organism evidence="2 3">
    <name type="scientific">Nonomuraea montanisoli</name>
    <dbReference type="NCBI Taxonomy" id="2741721"/>
    <lineage>
        <taxon>Bacteria</taxon>
        <taxon>Bacillati</taxon>
        <taxon>Actinomycetota</taxon>
        <taxon>Actinomycetes</taxon>
        <taxon>Streptosporangiales</taxon>
        <taxon>Streptosporangiaceae</taxon>
        <taxon>Nonomuraea</taxon>
    </lineage>
</organism>
<feature type="transmembrane region" description="Helical" evidence="1">
    <location>
        <begin position="12"/>
        <end position="32"/>
    </location>
</feature>
<evidence type="ECO:0000256" key="1">
    <source>
        <dbReference type="SAM" id="Phobius"/>
    </source>
</evidence>
<dbReference type="AlphaFoldDB" id="A0A7Y6IH09"/>
<dbReference type="RefSeq" id="WP_175594889.1">
    <property type="nucleotide sequence ID" value="NZ_JABWGN010000020.1"/>
</dbReference>
<sequence>MGRVRLRFSPIIPTIASFLLAALWGLSVFAGWGVEAFCPGGGPEDCPERLGMVSTVSGLFAVLAACCTAGAWLVPTARRDAHAFTWLLGAGVAAWITAEGVLFLGGMLAR</sequence>
<comment type="caution">
    <text evidence="2">The sequence shown here is derived from an EMBL/GenBank/DDBJ whole genome shotgun (WGS) entry which is preliminary data.</text>
</comment>
<keyword evidence="3" id="KW-1185">Reference proteome</keyword>
<gene>
    <name evidence="2" type="ORF">HTZ77_39540</name>
</gene>
<keyword evidence="1" id="KW-0812">Transmembrane</keyword>
<keyword evidence="1" id="KW-1133">Transmembrane helix</keyword>